<dbReference type="InterPro" id="IPR025334">
    <property type="entry name" value="DUF4240"/>
</dbReference>
<evidence type="ECO:0000313" key="2">
    <source>
        <dbReference type="EMBL" id="STQ91122.1"/>
    </source>
</evidence>
<accession>A0A377Q8B6</accession>
<dbReference type="EMBL" id="SMBT01000003">
    <property type="protein sequence ID" value="TCU88806.1"/>
    <property type="molecule type" value="Genomic_DNA"/>
</dbReference>
<dbReference type="OrthoDB" id="6200718at2"/>
<reference evidence="3 5" key="2">
    <citation type="submission" date="2019-03" db="EMBL/GenBank/DDBJ databases">
        <title>Genomic Encyclopedia of Type Strains, Phase IV (KMG-IV): sequencing the most valuable type-strain genomes for metagenomic binning, comparative biology and taxonomic classification.</title>
        <authorList>
            <person name="Goeker M."/>
        </authorList>
    </citation>
    <scope>NUCLEOTIDE SEQUENCE [LARGE SCALE GENOMIC DNA]</scope>
    <source>
        <strain evidence="3 5">DSM 3764</strain>
    </source>
</reference>
<sequence>MDEKVFWNLISRINSQKLAEGREDQALLPLAKHFKTLAEADLFEFEEALSRYLYELDGTVYAQNAGESSDSGDAFLYARCYVVAMGKTYYEDVKANPGQMPKSLDNWCEPLLYAHREAWARLTKNSQQDWPYISSVSYESFSNRRAWNHLR</sequence>
<protein>
    <submittedName>
        <fullName evidence="3">Uncharacterized protein DUF4240</fullName>
    </submittedName>
</protein>
<evidence type="ECO:0000313" key="3">
    <source>
        <dbReference type="EMBL" id="TCU88806.1"/>
    </source>
</evidence>
<gene>
    <name evidence="3" type="ORF">EV682_103390</name>
    <name evidence="2" type="ORF">NCTC11159_02194</name>
</gene>
<dbReference type="Proteomes" id="UP000255108">
    <property type="component" value="Unassembled WGS sequence"/>
</dbReference>
<dbReference type="EMBL" id="UGHR01000001">
    <property type="protein sequence ID" value="STQ91122.1"/>
    <property type="molecule type" value="Genomic_DNA"/>
</dbReference>
<keyword evidence="5" id="KW-1185">Reference proteome</keyword>
<proteinExistence type="predicted"/>
<evidence type="ECO:0000313" key="4">
    <source>
        <dbReference type="Proteomes" id="UP000255108"/>
    </source>
</evidence>
<dbReference type="RefSeq" id="WP_115227369.1">
    <property type="nucleotide sequence ID" value="NZ_CAWOLO010000003.1"/>
</dbReference>
<organism evidence="2 4">
    <name type="scientific">Iodobacter fluviatilis</name>
    <dbReference type="NCBI Taxonomy" id="537"/>
    <lineage>
        <taxon>Bacteria</taxon>
        <taxon>Pseudomonadati</taxon>
        <taxon>Pseudomonadota</taxon>
        <taxon>Betaproteobacteria</taxon>
        <taxon>Neisseriales</taxon>
        <taxon>Chitinibacteraceae</taxon>
        <taxon>Iodobacter</taxon>
    </lineage>
</organism>
<dbReference type="Proteomes" id="UP000295794">
    <property type="component" value="Unassembled WGS sequence"/>
</dbReference>
<reference evidence="2 4" key="1">
    <citation type="submission" date="2018-06" db="EMBL/GenBank/DDBJ databases">
        <authorList>
            <consortium name="Pathogen Informatics"/>
            <person name="Doyle S."/>
        </authorList>
    </citation>
    <scope>NUCLEOTIDE SEQUENCE [LARGE SCALE GENOMIC DNA]</scope>
    <source>
        <strain evidence="2 4">NCTC11159</strain>
    </source>
</reference>
<dbReference type="Pfam" id="PF14024">
    <property type="entry name" value="DUF4240"/>
    <property type="match status" value="1"/>
</dbReference>
<evidence type="ECO:0000259" key="1">
    <source>
        <dbReference type="Pfam" id="PF14024"/>
    </source>
</evidence>
<name>A0A377Q8B6_9NEIS</name>
<feature type="domain" description="DUF4240" evidence="1">
    <location>
        <begin position="1"/>
        <end position="119"/>
    </location>
</feature>
<dbReference type="AlphaFoldDB" id="A0A377Q8B6"/>
<evidence type="ECO:0000313" key="5">
    <source>
        <dbReference type="Proteomes" id="UP000295794"/>
    </source>
</evidence>